<accession>A0AA95I872</accession>
<dbReference type="AlphaFoldDB" id="A0AA95I872"/>
<dbReference type="Proteomes" id="UP001177943">
    <property type="component" value="Chromosome"/>
</dbReference>
<dbReference type="EMBL" id="CP126084">
    <property type="protein sequence ID" value="WHX49318.1"/>
    <property type="molecule type" value="Genomic_DNA"/>
</dbReference>
<dbReference type="RefSeq" id="WP_283926549.1">
    <property type="nucleotide sequence ID" value="NZ_CP126084.1"/>
</dbReference>
<reference evidence="1" key="1">
    <citation type="submission" date="2023-05" db="EMBL/GenBank/DDBJ databases">
        <title>Comparative genomics of Bacillaceae isolates and their secondary metabolite potential.</title>
        <authorList>
            <person name="Song L."/>
            <person name="Nielsen L.J."/>
            <person name="Mohite O."/>
            <person name="Xu X."/>
            <person name="Weber T."/>
            <person name="Kovacs A.T."/>
        </authorList>
    </citation>
    <scope>NUCLEOTIDE SEQUENCE</scope>
    <source>
        <strain evidence="1">B2_4</strain>
    </source>
</reference>
<proteinExistence type="predicted"/>
<sequence length="93" mass="10438">MTNPWNKKRQNFADLQLQVQQLLDELAKEDIGAGFQAAAYTVHFQGAKHLSLTDLPLVSPLLANILQGGKADIDPYYCIETENELILKFFDST</sequence>
<dbReference type="KEGG" id="pwn:QNH46_01090"/>
<name>A0AA95I872_9BACL</name>
<protein>
    <submittedName>
        <fullName evidence="1">Uncharacterized protein</fullName>
    </submittedName>
</protein>
<evidence type="ECO:0000313" key="1">
    <source>
        <dbReference type="EMBL" id="WHX49318.1"/>
    </source>
</evidence>
<organism evidence="1 2">
    <name type="scientific">Paenibacillus woosongensis</name>
    <dbReference type="NCBI Taxonomy" id="307580"/>
    <lineage>
        <taxon>Bacteria</taxon>
        <taxon>Bacillati</taxon>
        <taxon>Bacillota</taxon>
        <taxon>Bacilli</taxon>
        <taxon>Bacillales</taxon>
        <taxon>Paenibacillaceae</taxon>
        <taxon>Paenibacillus</taxon>
    </lineage>
</organism>
<dbReference type="Gene3D" id="3.40.50.1820">
    <property type="entry name" value="alpha/beta hydrolase"/>
    <property type="match status" value="1"/>
</dbReference>
<dbReference type="InterPro" id="IPR029058">
    <property type="entry name" value="AB_hydrolase_fold"/>
</dbReference>
<evidence type="ECO:0000313" key="2">
    <source>
        <dbReference type="Proteomes" id="UP001177943"/>
    </source>
</evidence>
<gene>
    <name evidence="1" type="ORF">QNH46_01090</name>
</gene>